<evidence type="ECO:0000313" key="1">
    <source>
        <dbReference type="EMBL" id="AVR96629.1"/>
    </source>
</evidence>
<dbReference type="Proteomes" id="UP000240505">
    <property type="component" value="Chromosome"/>
</dbReference>
<protein>
    <submittedName>
        <fullName evidence="1">Uncharacterized protein</fullName>
    </submittedName>
</protein>
<accession>A0A2R4CAG2</accession>
<dbReference type="AlphaFoldDB" id="A0A2R4CAG2"/>
<sequence>MNESLHMYVTGSTVQLRRVAGPPWRRRLDDIGAKPWRPAEPASLGLQLAPAARRFKRDLHVHVGAALCRLGVFELPAGVRGTGEAEAVGCARLRHELGLDTAQWRLRAQVIPRRGIAVAAAMATQAVDAVAAFAATHDLRVVTLRPFAMGLWNCVQARQASGAARTFVAVEPDALTVLRWSEGTLREAYSMQHAGDAGLLQREARRLALQGDSRDTLALLAHRDGAWDLSGLDGVLLPARGYLQRSRYADFRELMFAAEAP</sequence>
<dbReference type="KEGG" id="masz:C9I28_13700"/>
<keyword evidence="2" id="KW-1185">Reference proteome</keyword>
<evidence type="ECO:0000313" key="2">
    <source>
        <dbReference type="Proteomes" id="UP000240505"/>
    </source>
</evidence>
<organism evidence="1 2">
    <name type="scientific">Pseudoduganella armeniaca</name>
    <dbReference type="NCBI Taxonomy" id="2072590"/>
    <lineage>
        <taxon>Bacteria</taxon>
        <taxon>Pseudomonadati</taxon>
        <taxon>Pseudomonadota</taxon>
        <taxon>Betaproteobacteria</taxon>
        <taxon>Burkholderiales</taxon>
        <taxon>Oxalobacteraceae</taxon>
        <taxon>Telluria group</taxon>
        <taxon>Pseudoduganella</taxon>
    </lineage>
</organism>
<dbReference type="EMBL" id="CP028324">
    <property type="protein sequence ID" value="AVR96629.1"/>
    <property type="molecule type" value="Genomic_DNA"/>
</dbReference>
<dbReference type="RefSeq" id="WP_107141978.1">
    <property type="nucleotide sequence ID" value="NZ_CP028324.1"/>
</dbReference>
<gene>
    <name evidence="1" type="ORF">C9I28_13700</name>
</gene>
<proteinExistence type="predicted"/>
<reference evidence="1 2" key="1">
    <citation type="submission" date="2018-03" db="EMBL/GenBank/DDBJ databases">
        <title>Massilia armeniaca sp. nov., isolated from desert soil.</title>
        <authorList>
            <person name="Huang H."/>
            <person name="Ren M."/>
        </authorList>
    </citation>
    <scope>NUCLEOTIDE SEQUENCE [LARGE SCALE GENOMIC DNA]</scope>
    <source>
        <strain evidence="1 2">ZMN-3</strain>
    </source>
</reference>
<name>A0A2R4CAG2_9BURK</name>